<name>A0A4Y2U6F4_ARAVE</name>
<evidence type="ECO:0000313" key="6">
    <source>
        <dbReference type="Proteomes" id="UP000499080"/>
    </source>
</evidence>
<dbReference type="SUPFAM" id="SSF50156">
    <property type="entry name" value="PDZ domain-like"/>
    <property type="match status" value="2"/>
</dbReference>
<sequence length="191" mass="21839">FKKGSPLVVKGIVKGSPAHRCGSLFPGDEVLYANNIRQEFYDVFKNTYERTESVIIRVRRQTFKEKFGDEINLDQAEPSPFKTYDLTRTSIHSNHDSNNMFLEQELTLYRDPVARDFGFLIGQDQASKTIYVIDIRPDGPADCSKVIKKNDIILQVNGVDLEANKDGPVVSLFHPTGDRLELKTRRILKYE</sequence>
<keyword evidence="3" id="KW-0677">Repeat</keyword>
<feature type="non-terminal residue" evidence="5">
    <location>
        <position position="1"/>
    </location>
</feature>
<dbReference type="EMBL" id="BGPR01034260">
    <property type="protein sequence ID" value="GBO08565.1"/>
    <property type="molecule type" value="Genomic_DNA"/>
</dbReference>
<dbReference type="Proteomes" id="UP000499080">
    <property type="component" value="Unassembled WGS sequence"/>
</dbReference>
<organism evidence="5 6">
    <name type="scientific">Araneus ventricosus</name>
    <name type="common">Orbweaver spider</name>
    <name type="synonym">Epeira ventricosa</name>
    <dbReference type="NCBI Taxonomy" id="182803"/>
    <lineage>
        <taxon>Eukaryota</taxon>
        <taxon>Metazoa</taxon>
        <taxon>Ecdysozoa</taxon>
        <taxon>Arthropoda</taxon>
        <taxon>Chelicerata</taxon>
        <taxon>Arachnida</taxon>
        <taxon>Araneae</taxon>
        <taxon>Araneomorphae</taxon>
        <taxon>Entelegynae</taxon>
        <taxon>Araneoidea</taxon>
        <taxon>Araneidae</taxon>
        <taxon>Araneus</taxon>
    </lineage>
</organism>
<keyword evidence="6" id="KW-1185">Reference proteome</keyword>
<dbReference type="PANTHER" id="PTHR46227">
    <property type="entry name" value="GLUTAMATE RECEPTOR-INTERACTING PROTEIN GRIP"/>
    <property type="match status" value="1"/>
</dbReference>
<proteinExistence type="predicted"/>
<dbReference type="InterPro" id="IPR036034">
    <property type="entry name" value="PDZ_sf"/>
</dbReference>
<dbReference type="PROSITE" id="PS50106">
    <property type="entry name" value="PDZ"/>
    <property type="match status" value="1"/>
</dbReference>
<dbReference type="Pfam" id="PF00595">
    <property type="entry name" value="PDZ"/>
    <property type="match status" value="1"/>
</dbReference>
<evidence type="ECO:0000256" key="1">
    <source>
        <dbReference type="ARBA" id="ARBA00004496"/>
    </source>
</evidence>
<protein>
    <recommendedName>
        <fullName evidence="4">PDZ domain-containing protein</fullName>
    </recommendedName>
</protein>
<evidence type="ECO:0000259" key="4">
    <source>
        <dbReference type="PROSITE" id="PS50106"/>
    </source>
</evidence>
<evidence type="ECO:0000256" key="2">
    <source>
        <dbReference type="ARBA" id="ARBA00022490"/>
    </source>
</evidence>
<feature type="domain" description="PDZ" evidence="4">
    <location>
        <begin position="105"/>
        <end position="188"/>
    </location>
</feature>
<dbReference type="InterPro" id="IPR001478">
    <property type="entry name" value="PDZ"/>
</dbReference>
<reference evidence="5 6" key="1">
    <citation type="journal article" date="2019" name="Sci. Rep.">
        <title>Orb-weaving spider Araneus ventricosus genome elucidates the spidroin gene catalogue.</title>
        <authorList>
            <person name="Kono N."/>
            <person name="Nakamura H."/>
            <person name="Ohtoshi R."/>
            <person name="Moran D.A.P."/>
            <person name="Shinohara A."/>
            <person name="Yoshida Y."/>
            <person name="Fujiwara M."/>
            <person name="Mori M."/>
            <person name="Tomita M."/>
            <person name="Arakawa K."/>
        </authorList>
    </citation>
    <scope>NUCLEOTIDE SEQUENCE [LARGE SCALE GENOMIC DNA]</scope>
</reference>
<evidence type="ECO:0000256" key="3">
    <source>
        <dbReference type="ARBA" id="ARBA00022737"/>
    </source>
</evidence>
<dbReference type="InterPro" id="IPR043545">
    <property type="entry name" value="GRIP1/2"/>
</dbReference>
<dbReference type="PANTHER" id="PTHR46227:SF2">
    <property type="entry name" value="FI03335P"/>
    <property type="match status" value="1"/>
</dbReference>
<gene>
    <name evidence="5" type="ORF">AVEN_145084_1</name>
</gene>
<keyword evidence="2" id="KW-0963">Cytoplasm</keyword>
<accession>A0A4Y2U6F4</accession>
<evidence type="ECO:0000313" key="5">
    <source>
        <dbReference type="EMBL" id="GBO08565.1"/>
    </source>
</evidence>
<dbReference type="AlphaFoldDB" id="A0A4Y2U6F4"/>
<dbReference type="OrthoDB" id="6435571at2759"/>
<dbReference type="Gene3D" id="2.30.42.10">
    <property type="match status" value="2"/>
</dbReference>
<comment type="subcellular location">
    <subcellularLocation>
        <location evidence="1">Cytoplasm</location>
    </subcellularLocation>
</comment>
<dbReference type="GO" id="GO:0098887">
    <property type="term" value="P:neurotransmitter receptor transport, endosome to postsynaptic membrane"/>
    <property type="evidence" value="ECO:0007669"/>
    <property type="project" value="TreeGrafter"/>
</dbReference>
<comment type="caution">
    <text evidence="5">The sequence shown here is derived from an EMBL/GenBank/DDBJ whole genome shotgun (WGS) entry which is preliminary data.</text>
</comment>
<dbReference type="GO" id="GO:0005737">
    <property type="term" value="C:cytoplasm"/>
    <property type="evidence" value="ECO:0007669"/>
    <property type="project" value="UniProtKB-SubCell"/>
</dbReference>
<dbReference type="SMART" id="SM00228">
    <property type="entry name" value="PDZ"/>
    <property type="match status" value="2"/>
</dbReference>